<reference evidence="2 3" key="1">
    <citation type="submission" date="2018-12" db="EMBL/GenBank/DDBJ databases">
        <title>Amycolatopsis eburnea sp. nov. actinomycete associate with arbuscular mycorrhiza fungal spore.</title>
        <authorList>
            <person name="Lumyong S."/>
            <person name="Chaiya L."/>
        </authorList>
    </citation>
    <scope>NUCLEOTIDE SEQUENCE [LARGE SCALE GENOMIC DNA]</scope>
    <source>
        <strain evidence="2 3">GLM-1</strain>
    </source>
</reference>
<organism evidence="2 3">
    <name type="scientific">Amycolatopsis eburnea</name>
    <dbReference type="NCBI Taxonomy" id="2267691"/>
    <lineage>
        <taxon>Bacteria</taxon>
        <taxon>Bacillati</taxon>
        <taxon>Actinomycetota</taxon>
        <taxon>Actinomycetes</taxon>
        <taxon>Pseudonocardiales</taxon>
        <taxon>Pseudonocardiaceae</taxon>
        <taxon>Amycolatopsis</taxon>
    </lineage>
</organism>
<keyword evidence="1" id="KW-0472">Membrane</keyword>
<evidence type="ECO:0000313" key="2">
    <source>
        <dbReference type="EMBL" id="RSD09426.1"/>
    </source>
</evidence>
<accession>A0A3R9DR37</accession>
<evidence type="ECO:0000256" key="1">
    <source>
        <dbReference type="SAM" id="Phobius"/>
    </source>
</evidence>
<sequence length="212" mass="22636">MQLYAERPIRRTAQLVSDLLALLLVVFAVWLATSVYDQVLKLRAPGDGLVNAGTGLRGTFDGAANSAGGIPLVGDALANALHGGSNVGTQLADAGRWQIEAVESLAWWMAAIIVVLPVLTLVVTWLPLRWHFARQATAAARLRALGDEGLDLLALRALTTQPLRRLASGDDVATGWRERDRDVIEELAGRELARHGLDRVSAGPAAARPSGR</sequence>
<protein>
    <submittedName>
        <fullName evidence="2">Uncharacterized protein</fullName>
    </submittedName>
</protein>
<feature type="transmembrane region" description="Helical" evidence="1">
    <location>
        <begin position="105"/>
        <end position="126"/>
    </location>
</feature>
<dbReference type="RefSeq" id="WP_125315362.1">
    <property type="nucleotide sequence ID" value="NZ_RSEC01000061.1"/>
</dbReference>
<dbReference type="OrthoDB" id="5198533at2"/>
<feature type="transmembrane region" description="Helical" evidence="1">
    <location>
        <begin position="12"/>
        <end position="32"/>
    </location>
</feature>
<keyword evidence="1" id="KW-1133">Transmembrane helix</keyword>
<comment type="caution">
    <text evidence="2">The sequence shown here is derived from an EMBL/GenBank/DDBJ whole genome shotgun (WGS) entry which is preliminary data.</text>
</comment>
<proteinExistence type="predicted"/>
<dbReference type="AlphaFoldDB" id="A0A3R9DR37"/>
<keyword evidence="1" id="KW-0812">Transmembrane</keyword>
<name>A0A3R9DR37_9PSEU</name>
<dbReference type="Proteomes" id="UP000267081">
    <property type="component" value="Unassembled WGS sequence"/>
</dbReference>
<evidence type="ECO:0000313" key="3">
    <source>
        <dbReference type="Proteomes" id="UP000267081"/>
    </source>
</evidence>
<dbReference type="EMBL" id="RSEC01000061">
    <property type="protein sequence ID" value="RSD09426.1"/>
    <property type="molecule type" value="Genomic_DNA"/>
</dbReference>
<keyword evidence="3" id="KW-1185">Reference proteome</keyword>
<gene>
    <name evidence="2" type="ORF">EIY87_41050</name>
</gene>